<evidence type="ECO:0000256" key="13">
    <source>
        <dbReference type="ARBA" id="ARBA00049744"/>
    </source>
</evidence>
<keyword evidence="9" id="KW-0413">Isomerase</keyword>
<dbReference type="Gene3D" id="3.50.50.60">
    <property type="entry name" value="FAD/NAD(P)-binding domain"/>
    <property type="match status" value="3"/>
</dbReference>
<evidence type="ECO:0000256" key="9">
    <source>
        <dbReference type="ARBA" id="ARBA00023235"/>
    </source>
</evidence>
<keyword evidence="3" id="KW-0285">Flavoprotein</keyword>
<keyword evidence="8" id="KW-0753">Steroid metabolism</keyword>
<reference evidence="17" key="1">
    <citation type="submission" date="2021-06" db="EMBL/GenBank/DDBJ databases">
        <authorList>
            <person name="Kallberg Y."/>
            <person name="Tangrot J."/>
            <person name="Rosling A."/>
        </authorList>
    </citation>
    <scope>NUCLEOTIDE SEQUENCE</scope>
    <source>
        <strain evidence="17">MA453B</strain>
    </source>
</reference>
<dbReference type="SUPFAM" id="SSF53474">
    <property type="entry name" value="alpha/beta-Hydrolases"/>
    <property type="match status" value="1"/>
</dbReference>
<keyword evidence="7" id="KW-1207">Sterol metabolism</keyword>
<feature type="domain" description="FAD-dependent oxidoreductase 2 FAD-binding" evidence="15">
    <location>
        <begin position="26"/>
        <end position="57"/>
    </location>
</feature>
<name>A0A9N9AS05_9GLOM</name>
<dbReference type="Proteomes" id="UP000789405">
    <property type="component" value="Unassembled WGS sequence"/>
</dbReference>
<feature type="domain" description="Glucose-methanol-choline oxidoreductase C-terminal" evidence="16">
    <location>
        <begin position="505"/>
        <end position="565"/>
    </location>
</feature>
<dbReference type="InterPro" id="IPR052542">
    <property type="entry name" value="Cholesterol_Oxidase"/>
</dbReference>
<dbReference type="EC" id="5.3.3.1" evidence="10"/>
<comment type="cofactor">
    <cofactor evidence="1">
        <name>FAD</name>
        <dbReference type="ChEBI" id="CHEBI:57692"/>
    </cofactor>
</comment>
<evidence type="ECO:0000256" key="14">
    <source>
        <dbReference type="ARBA" id="ARBA00049778"/>
    </source>
</evidence>
<dbReference type="InterPro" id="IPR029058">
    <property type="entry name" value="AB_hydrolase_fold"/>
</dbReference>
<evidence type="ECO:0000256" key="10">
    <source>
        <dbReference type="ARBA" id="ARBA00038856"/>
    </source>
</evidence>
<dbReference type="GO" id="GO:0004769">
    <property type="term" value="F:steroid Delta-isomerase activity"/>
    <property type="evidence" value="ECO:0007669"/>
    <property type="project" value="UniProtKB-EC"/>
</dbReference>
<evidence type="ECO:0000313" key="17">
    <source>
        <dbReference type="EMBL" id="CAG8539541.1"/>
    </source>
</evidence>
<dbReference type="EMBL" id="CAJVPY010001862">
    <property type="protein sequence ID" value="CAG8539541.1"/>
    <property type="molecule type" value="Genomic_DNA"/>
</dbReference>
<evidence type="ECO:0000256" key="2">
    <source>
        <dbReference type="ARBA" id="ARBA00022548"/>
    </source>
</evidence>
<dbReference type="EC" id="1.1.3.6" evidence="12"/>
<dbReference type="InterPro" id="IPR003953">
    <property type="entry name" value="FAD-dep_OxRdtase_2_FAD-bd"/>
</dbReference>
<comment type="pathway">
    <text evidence="11">Steroid metabolism; cholesterol degradation.</text>
</comment>
<dbReference type="Pfam" id="PF00890">
    <property type="entry name" value="FAD_binding_2"/>
    <property type="match status" value="1"/>
</dbReference>
<evidence type="ECO:0000256" key="3">
    <source>
        <dbReference type="ARBA" id="ARBA00022630"/>
    </source>
</evidence>
<keyword evidence="18" id="KW-1185">Reference proteome</keyword>
<dbReference type="AlphaFoldDB" id="A0A9N9AS05"/>
<evidence type="ECO:0000256" key="11">
    <source>
        <dbReference type="ARBA" id="ARBA00049645"/>
    </source>
</evidence>
<proteinExistence type="predicted"/>
<evidence type="ECO:0000256" key="6">
    <source>
        <dbReference type="ARBA" id="ARBA00023098"/>
    </source>
</evidence>
<evidence type="ECO:0000256" key="4">
    <source>
        <dbReference type="ARBA" id="ARBA00022827"/>
    </source>
</evidence>
<comment type="caution">
    <text evidence="17">The sequence shown here is derived from an EMBL/GenBank/DDBJ whole genome shotgun (WGS) entry which is preliminary data.</text>
</comment>
<keyword evidence="4" id="KW-0274">FAD</keyword>
<organism evidence="17 18">
    <name type="scientific">Dentiscutata erythropus</name>
    <dbReference type="NCBI Taxonomy" id="1348616"/>
    <lineage>
        <taxon>Eukaryota</taxon>
        <taxon>Fungi</taxon>
        <taxon>Fungi incertae sedis</taxon>
        <taxon>Mucoromycota</taxon>
        <taxon>Glomeromycotina</taxon>
        <taxon>Glomeromycetes</taxon>
        <taxon>Diversisporales</taxon>
        <taxon>Gigasporaceae</taxon>
        <taxon>Dentiscutata</taxon>
    </lineage>
</organism>
<dbReference type="SUPFAM" id="SSF51905">
    <property type="entry name" value="FAD/NAD(P)-binding domain"/>
    <property type="match status" value="1"/>
</dbReference>
<keyword evidence="5" id="KW-0560">Oxidoreductase</keyword>
<dbReference type="Pfam" id="PF05199">
    <property type="entry name" value="GMC_oxred_C"/>
    <property type="match status" value="1"/>
</dbReference>
<dbReference type="PANTHER" id="PTHR47470:SF1">
    <property type="entry name" value="FAD-DEPENDENT OXIDOREDUCTASE 2 FAD BINDING DOMAIN-CONTAINING PROTEIN"/>
    <property type="match status" value="1"/>
</dbReference>
<dbReference type="InterPro" id="IPR036188">
    <property type="entry name" value="FAD/NAD-bd_sf"/>
</dbReference>
<dbReference type="GO" id="GO:0016995">
    <property type="term" value="F:cholesterol oxidase activity"/>
    <property type="evidence" value="ECO:0007669"/>
    <property type="project" value="UniProtKB-EC"/>
</dbReference>
<gene>
    <name evidence="17" type="ORF">DERYTH_LOCUS4736</name>
</gene>
<dbReference type="InterPro" id="IPR007867">
    <property type="entry name" value="GMC_OxRtase_C"/>
</dbReference>
<evidence type="ECO:0000256" key="5">
    <source>
        <dbReference type="ARBA" id="ARBA00023002"/>
    </source>
</evidence>
<evidence type="ECO:0000256" key="12">
    <source>
        <dbReference type="ARBA" id="ARBA00049723"/>
    </source>
</evidence>
<evidence type="ECO:0000313" key="18">
    <source>
        <dbReference type="Proteomes" id="UP000789405"/>
    </source>
</evidence>
<evidence type="ECO:0000256" key="1">
    <source>
        <dbReference type="ARBA" id="ARBA00001974"/>
    </source>
</evidence>
<keyword evidence="6" id="KW-0443">Lipid metabolism</keyword>
<dbReference type="Gene3D" id="3.40.50.1820">
    <property type="entry name" value="alpha/beta hydrolase"/>
    <property type="match status" value="1"/>
</dbReference>
<evidence type="ECO:0000256" key="7">
    <source>
        <dbReference type="ARBA" id="ARBA00023166"/>
    </source>
</evidence>
<evidence type="ECO:0000259" key="15">
    <source>
        <dbReference type="Pfam" id="PF00890"/>
    </source>
</evidence>
<evidence type="ECO:0000259" key="16">
    <source>
        <dbReference type="Pfam" id="PF05199"/>
    </source>
</evidence>
<evidence type="ECO:0000256" key="8">
    <source>
        <dbReference type="ARBA" id="ARBA00023221"/>
    </source>
</evidence>
<protein>
    <recommendedName>
        <fullName evidence="13">Cholesterol oxidase</fullName>
        <ecNumber evidence="12">1.1.3.6</ecNumber>
        <ecNumber evidence="10">5.3.3.1</ecNumber>
    </recommendedName>
    <alternativeName>
        <fullName evidence="14">Cholesterol isomerase</fullName>
    </alternativeName>
</protein>
<dbReference type="PANTHER" id="PTHR47470">
    <property type="entry name" value="CHOLESTEROL OXIDASE"/>
    <property type="match status" value="1"/>
</dbReference>
<dbReference type="GO" id="GO:0008203">
    <property type="term" value="P:cholesterol metabolic process"/>
    <property type="evidence" value="ECO:0007669"/>
    <property type="project" value="UniProtKB-KW"/>
</dbReference>
<sequence length="1228" mass="137766">MATETKYPLHPHISLPMTMMRPHYEVVVIGSGYGGSIAASRMARAGKRVALLERGEERWPGEYPSKLHDCLKELQYDSVKKHAGKKTGMYHFYEGNNQDAVVACGLGGTSLINANVALEADERIWQMPVWPDEIKNDMEGIKMGYARAREMLQPVPYPKHFPELPKLKVLEEQARRLGPEYIENFYRPPITVTFENRVNAAGVRQLKSTLTGNDTTGVNDGSKNSVIMNYIPDAWNHGCEVFCEICVQRIKKDKETGKWIIFYKWLDKEHEKFYNDDNHPLFFVMADTVFIAAGTLGTNEILLRSRVCGLEISPKLGMRFSGNGDVLGFGYNTDFFCNGIAMGEQNPLGFKNGPVGPCITGIIDMRRSAESVLEGFVIQEGVCPIATVRFLSAVCQATGILSTDISTRLTFAQRFLKSSKIFTSKFSKYSGALANTQTYLIMSHDDNSGRLQLDNDRLKIEYKGVGSTKMVEKLNKTLELATAKINGAYVPSPLWAKAFGKGMITVHPIGGCCMGKNGSNGVVNHKGQVYKGEGTEVYESLYVCDGAIGPTALGVNPLLTISCLAERIVNLAAKDRGWKINYDLVKQPIDWNNPVKKWPSFNVKAEASLKEHTQSRVTFNEFMKGYFSTEVLSTDYRAAEMQAKSSASTMQFTISVAAYNEQSLFDLDEFSAGIVGTISCRALSPDPLIITKGKFRLFVKEQEQVDSRAIMYNLNLLATNGKIYRFKGFKTVLDTNVLTAWEQVTTLYVTVFECIEENENDFDNLIIQNEDDDIDINPENRKVVGRGILYVELSNFIKQLTTMKAIGGTLGHETNVLFRFLKYFSTIMINHAFARFRPLSYPGRFPIARPFYYKHRPQKETWTIVSDDNVETLIHRFNGGSKGPVLLIHGVAMSHEMWTTNLVKNNIVDFLLENEYDVWLNDYRLSPTNSECYKQQTLDAVKLDQKAAVNHVRKITGCDKIAVLAHCIGCVTTLMGILDGSIEGVGSLITSQVSLFPINGFADKIKRCLKLVPLWRYLFKQDIFDVRTSPNTDLLNIIVNQLLRLYPVPRGQGCNSALCHRASLCYGTLFQHENLNQEIHDHMDEFTGAVNLTTMSHLMTISKANKIVDFNGNDVYATDENIKKRLDLPILLATRKSYDTLIRTNADHMDYYSIFEVPGYGHLDCLWGTKAYKEIFPEILKHLEETRNFYGYGMNGGDSIIGEQIGGRLQKVSLSGNGSVILGESEVS</sequence>
<keyword evidence="2" id="KW-0153">Cholesterol metabolism</keyword>
<dbReference type="OrthoDB" id="9974421at2759"/>
<accession>A0A9N9AS05</accession>